<dbReference type="KEGG" id="nvi:100678674"/>
<dbReference type="InterPro" id="IPR036047">
    <property type="entry name" value="F-box-like_dom_sf"/>
</dbReference>
<dbReference type="SUPFAM" id="SSF52047">
    <property type="entry name" value="RNI-like"/>
    <property type="match status" value="1"/>
</dbReference>
<feature type="domain" description="F-box" evidence="1">
    <location>
        <begin position="44"/>
        <end position="90"/>
    </location>
</feature>
<dbReference type="SUPFAM" id="SSF81383">
    <property type="entry name" value="F-box domain"/>
    <property type="match status" value="1"/>
</dbReference>
<dbReference type="RefSeq" id="XP_003427500.1">
    <property type="nucleotide sequence ID" value="XM_003427452.4"/>
</dbReference>
<dbReference type="AlphaFoldDB" id="A0A7M7GIM2"/>
<dbReference type="EnsemblMetazoa" id="XM_003427452">
    <property type="protein sequence ID" value="XP_003427500"/>
    <property type="gene ID" value="LOC100678674"/>
</dbReference>
<evidence type="ECO:0000313" key="2">
    <source>
        <dbReference type="EnsemblMetazoa" id="XP_003427500"/>
    </source>
</evidence>
<dbReference type="OrthoDB" id="10257471at2759"/>
<sequence>MELHPANKLPWVLRPRRNKRVMRSVVQTSSKEVQTIERNADSSEMSFLGLPLDVQLEILKYLGPRDLLVLRKLSKGFEKLLRNRTIWKAYEIWMNDLSTAEVMEDLKRMPLLRSISIRNRVSCDLILRQISVSNKRVEHLVVIDCTGDGRVNLASGYLTRILERCLKLRSFRLKGVYFCGVKFYRLLGAAVPQLREFHVDNIRYNQLAAFVRQIESRTVVESADCPYSLKFETYLECARQTFRDGTLSLCTSFDFVVEKQDTLLSLYQGCVLCATLPSL</sequence>
<dbReference type="PROSITE" id="PS50181">
    <property type="entry name" value="FBOX"/>
    <property type="match status" value="1"/>
</dbReference>
<dbReference type="InterPro" id="IPR001810">
    <property type="entry name" value="F-box_dom"/>
</dbReference>
<name>A0A7M7GIM2_NASVI</name>
<evidence type="ECO:0000259" key="1">
    <source>
        <dbReference type="PROSITE" id="PS50181"/>
    </source>
</evidence>
<dbReference type="InParanoid" id="A0A7M7GIM2"/>
<proteinExistence type="predicted"/>
<organism evidence="2 3">
    <name type="scientific">Nasonia vitripennis</name>
    <name type="common">Parasitic wasp</name>
    <dbReference type="NCBI Taxonomy" id="7425"/>
    <lineage>
        <taxon>Eukaryota</taxon>
        <taxon>Metazoa</taxon>
        <taxon>Ecdysozoa</taxon>
        <taxon>Arthropoda</taxon>
        <taxon>Hexapoda</taxon>
        <taxon>Insecta</taxon>
        <taxon>Pterygota</taxon>
        <taxon>Neoptera</taxon>
        <taxon>Endopterygota</taxon>
        <taxon>Hymenoptera</taxon>
        <taxon>Apocrita</taxon>
        <taxon>Proctotrupomorpha</taxon>
        <taxon>Chalcidoidea</taxon>
        <taxon>Pteromalidae</taxon>
        <taxon>Pteromalinae</taxon>
        <taxon>Nasonia</taxon>
    </lineage>
</organism>
<keyword evidence="3" id="KW-1185">Reference proteome</keyword>
<dbReference type="SMART" id="SM00256">
    <property type="entry name" value="FBOX"/>
    <property type="match status" value="1"/>
</dbReference>
<dbReference type="Gene3D" id="3.80.10.10">
    <property type="entry name" value="Ribonuclease Inhibitor"/>
    <property type="match status" value="1"/>
</dbReference>
<dbReference type="Pfam" id="PF00646">
    <property type="entry name" value="F-box"/>
    <property type="match status" value="1"/>
</dbReference>
<dbReference type="GeneID" id="100678674"/>
<protein>
    <recommendedName>
        <fullName evidence="1">F-box domain-containing protein</fullName>
    </recommendedName>
</protein>
<dbReference type="InterPro" id="IPR032675">
    <property type="entry name" value="LRR_dom_sf"/>
</dbReference>
<reference evidence="2" key="1">
    <citation type="submission" date="2021-01" db="UniProtKB">
        <authorList>
            <consortium name="EnsemblMetazoa"/>
        </authorList>
    </citation>
    <scope>IDENTIFICATION</scope>
</reference>
<dbReference type="Proteomes" id="UP000002358">
    <property type="component" value="Chromosome 4"/>
</dbReference>
<accession>A0A7M7GIM2</accession>
<evidence type="ECO:0000313" key="3">
    <source>
        <dbReference type="Proteomes" id="UP000002358"/>
    </source>
</evidence>